<keyword evidence="2" id="KW-0472">Membrane</keyword>
<protein>
    <submittedName>
        <fullName evidence="3">Uncharacterized protein</fullName>
    </submittedName>
</protein>
<evidence type="ECO:0000256" key="2">
    <source>
        <dbReference type="SAM" id="Phobius"/>
    </source>
</evidence>
<feature type="region of interest" description="Disordered" evidence="1">
    <location>
        <begin position="9"/>
        <end position="39"/>
    </location>
</feature>
<keyword evidence="2" id="KW-1133">Transmembrane helix</keyword>
<reference evidence="3" key="1">
    <citation type="submission" date="2025-08" db="UniProtKB">
        <authorList>
            <consortium name="Ensembl"/>
        </authorList>
    </citation>
    <scope>IDENTIFICATION</scope>
</reference>
<dbReference type="AlphaFoldDB" id="A0A669Q7U0"/>
<dbReference type="Proteomes" id="UP000472261">
    <property type="component" value="Unplaced"/>
</dbReference>
<reference evidence="3" key="2">
    <citation type="submission" date="2025-09" db="UniProtKB">
        <authorList>
            <consortium name="Ensembl"/>
        </authorList>
    </citation>
    <scope>IDENTIFICATION</scope>
</reference>
<accession>A0A669Q7U0</accession>
<feature type="transmembrane region" description="Helical" evidence="2">
    <location>
        <begin position="172"/>
        <end position="191"/>
    </location>
</feature>
<keyword evidence="2" id="KW-0812">Transmembrane</keyword>
<dbReference type="Ensembl" id="ENSPCLT00000022060.1">
    <property type="protein sequence ID" value="ENSPCLP00000016664.1"/>
    <property type="gene ID" value="ENSPCLG00000013682.1"/>
</dbReference>
<keyword evidence="4" id="KW-1185">Reference proteome</keyword>
<evidence type="ECO:0000313" key="3">
    <source>
        <dbReference type="Ensembl" id="ENSPCLP00000016664.1"/>
    </source>
</evidence>
<feature type="compositionally biased region" description="Pro residues" evidence="1">
    <location>
        <begin position="13"/>
        <end position="22"/>
    </location>
</feature>
<name>A0A669Q7U0_PHACC</name>
<evidence type="ECO:0000313" key="4">
    <source>
        <dbReference type="Proteomes" id="UP000472261"/>
    </source>
</evidence>
<sequence>IMAMLRRILGGPRGPPALPPRPASRSAADQHPPDLARERSKTVTSFYNQPAIDAAAEKPSVRLTPTTMLYSGRSQDGSHILVSWGRAGGALGTRWLWDPGGFGVPDGFGNTKVLGVLGSLVALGTQMSHWGQPLVFGWVWGHGGFGIQEVLGSLMALGTQMSHWDQTLVSRWLWGHGGFGIWIGLGSLMVLGTRRSWHEQIQVALGTRWLWDPGGFGIPDGSGDPNVLLGSTPGLQVALGTWWLWNLDRFGVPDGFGDTKVLAGADPGGFGDTVALGSRGFWDS</sequence>
<organism evidence="3 4">
    <name type="scientific">Phasianus colchicus</name>
    <name type="common">Common pheasant</name>
    <dbReference type="NCBI Taxonomy" id="9054"/>
    <lineage>
        <taxon>Eukaryota</taxon>
        <taxon>Metazoa</taxon>
        <taxon>Chordata</taxon>
        <taxon>Craniata</taxon>
        <taxon>Vertebrata</taxon>
        <taxon>Euteleostomi</taxon>
        <taxon>Archelosauria</taxon>
        <taxon>Archosauria</taxon>
        <taxon>Dinosauria</taxon>
        <taxon>Saurischia</taxon>
        <taxon>Theropoda</taxon>
        <taxon>Coelurosauria</taxon>
        <taxon>Aves</taxon>
        <taxon>Neognathae</taxon>
        <taxon>Galloanserae</taxon>
        <taxon>Galliformes</taxon>
        <taxon>Phasianidae</taxon>
        <taxon>Phasianinae</taxon>
        <taxon>Phasianus</taxon>
    </lineage>
</organism>
<proteinExistence type="predicted"/>
<evidence type="ECO:0000256" key="1">
    <source>
        <dbReference type="SAM" id="MobiDB-lite"/>
    </source>
</evidence>